<evidence type="ECO:0000313" key="2">
    <source>
        <dbReference type="EMBL" id="EFJ49407.1"/>
    </source>
</evidence>
<dbReference type="InParanoid" id="D8TSP4"/>
<keyword evidence="3" id="KW-1185">Reference proteome</keyword>
<dbReference type="RefSeq" id="XP_002949388.1">
    <property type="nucleotide sequence ID" value="XM_002949342.1"/>
</dbReference>
<proteinExistence type="predicted"/>
<dbReference type="AlphaFoldDB" id="D8TSP4"/>
<dbReference type="GeneID" id="9618675"/>
<feature type="signal peptide" evidence="1">
    <location>
        <begin position="1"/>
        <end position="20"/>
    </location>
</feature>
<dbReference type="KEGG" id="vcn:VOLCADRAFT_89804"/>
<dbReference type="Proteomes" id="UP000001058">
    <property type="component" value="Unassembled WGS sequence"/>
</dbReference>
<gene>
    <name evidence="2" type="ORF">VOLCADRAFT_89804</name>
</gene>
<evidence type="ECO:0008006" key="4">
    <source>
        <dbReference type="Google" id="ProtNLM"/>
    </source>
</evidence>
<feature type="chain" id="PRO_5003123840" description="Pherophorin domain-containing protein" evidence="1">
    <location>
        <begin position="21"/>
        <end position="235"/>
    </location>
</feature>
<evidence type="ECO:0000256" key="1">
    <source>
        <dbReference type="SAM" id="SignalP"/>
    </source>
</evidence>
<evidence type="ECO:0000313" key="3">
    <source>
        <dbReference type="Proteomes" id="UP000001058"/>
    </source>
</evidence>
<keyword evidence="1" id="KW-0732">Signal</keyword>
<name>D8TSP4_VOLCA</name>
<accession>D8TSP4</accession>
<dbReference type="EMBL" id="GL378335">
    <property type="protein sequence ID" value="EFJ49407.1"/>
    <property type="molecule type" value="Genomic_DNA"/>
</dbReference>
<protein>
    <recommendedName>
        <fullName evidence="4">Pherophorin domain-containing protein</fullName>
    </recommendedName>
</protein>
<organism evidence="3">
    <name type="scientific">Volvox carteri f. nagariensis</name>
    <dbReference type="NCBI Taxonomy" id="3068"/>
    <lineage>
        <taxon>Eukaryota</taxon>
        <taxon>Viridiplantae</taxon>
        <taxon>Chlorophyta</taxon>
        <taxon>core chlorophytes</taxon>
        <taxon>Chlorophyceae</taxon>
        <taxon>CS clade</taxon>
        <taxon>Chlamydomonadales</taxon>
        <taxon>Volvocaceae</taxon>
        <taxon>Volvox</taxon>
    </lineage>
</organism>
<sequence length="235" mass="25499">MRHFPHLVFVITIVAIGSLGHVFCHAGQQQNVTAAAQEHQALNDAATTTTVAQQQQELLLLHASSGDFEKVNNREKLAVVYLFTSSMISGAPSCHLVVAAPPLALVHQAAAATWPVKPMHIEVLRGVPSWTPRPRHCTRKAPYMLSVIVPSDITTIDGTTCMCNMYAGTIHASITPTHAQSASTIEMMYIPSPNWQQQPAKLGIILLVIKHMKMSCVVAKWTCDVIGASLLFACD</sequence>
<reference evidence="2 3" key="1">
    <citation type="journal article" date="2010" name="Science">
        <title>Genomic analysis of organismal complexity in the multicellular green alga Volvox carteri.</title>
        <authorList>
            <person name="Prochnik S.E."/>
            <person name="Umen J."/>
            <person name="Nedelcu A.M."/>
            <person name="Hallmann A."/>
            <person name="Miller S.M."/>
            <person name="Nishii I."/>
            <person name="Ferris P."/>
            <person name="Kuo A."/>
            <person name="Mitros T."/>
            <person name="Fritz-Laylin L.K."/>
            <person name="Hellsten U."/>
            <person name="Chapman J."/>
            <person name="Simakov O."/>
            <person name="Rensing S.A."/>
            <person name="Terry A."/>
            <person name="Pangilinan J."/>
            <person name="Kapitonov V."/>
            <person name="Jurka J."/>
            <person name="Salamov A."/>
            <person name="Shapiro H."/>
            <person name="Schmutz J."/>
            <person name="Grimwood J."/>
            <person name="Lindquist E."/>
            <person name="Lucas S."/>
            <person name="Grigoriev I.V."/>
            <person name="Schmitt R."/>
            <person name="Kirk D."/>
            <person name="Rokhsar D.S."/>
        </authorList>
    </citation>
    <scope>NUCLEOTIDE SEQUENCE [LARGE SCALE GENOMIC DNA]</scope>
    <source>
        <strain evidence="3">f. Nagariensis / Eve</strain>
    </source>
</reference>